<gene>
    <name evidence="2" type="ORF">PECUL_23A031228</name>
</gene>
<evidence type="ECO:0000313" key="3">
    <source>
        <dbReference type="Proteomes" id="UP001295444"/>
    </source>
</evidence>
<dbReference type="AlphaFoldDB" id="A0AAD1VM46"/>
<feature type="region of interest" description="Disordered" evidence="1">
    <location>
        <begin position="17"/>
        <end position="37"/>
    </location>
</feature>
<keyword evidence="3" id="KW-1185">Reference proteome</keyword>
<sequence length="74" mass="8477">MLDALFDRFWASLKQRTAARPTQPHTVNGMTKSRGECRPTQSLRRALSTQKLKQLLTQALRGRESKLHKDALTE</sequence>
<dbReference type="Proteomes" id="UP001295444">
    <property type="component" value="Chromosome 01"/>
</dbReference>
<evidence type="ECO:0000256" key="1">
    <source>
        <dbReference type="SAM" id="MobiDB-lite"/>
    </source>
</evidence>
<organism evidence="2 3">
    <name type="scientific">Pelobates cultripes</name>
    <name type="common">Western spadefoot toad</name>
    <dbReference type="NCBI Taxonomy" id="61616"/>
    <lineage>
        <taxon>Eukaryota</taxon>
        <taxon>Metazoa</taxon>
        <taxon>Chordata</taxon>
        <taxon>Craniata</taxon>
        <taxon>Vertebrata</taxon>
        <taxon>Euteleostomi</taxon>
        <taxon>Amphibia</taxon>
        <taxon>Batrachia</taxon>
        <taxon>Anura</taxon>
        <taxon>Pelobatoidea</taxon>
        <taxon>Pelobatidae</taxon>
        <taxon>Pelobates</taxon>
    </lineage>
</organism>
<dbReference type="EMBL" id="OW240912">
    <property type="protein sequence ID" value="CAH2224761.1"/>
    <property type="molecule type" value="Genomic_DNA"/>
</dbReference>
<reference evidence="2" key="1">
    <citation type="submission" date="2022-03" db="EMBL/GenBank/DDBJ databases">
        <authorList>
            <person name="Alioto T."/>
            <person name="Alioto T."/>
            <person name="Gomez Garrido J."/>
        </authorList>
    </citation>
    <scope>NUCLEOTIDE SEQUENCE</scope>
</reference>
<name>A0AAD1VM46_PELCU</name>
<evidence type="ECO:0000313" key="2">
    <source>
        <dbReference type="EMBL" id="CAH2224761.1"/>
    </source>
</evidence>
<protein>
    <submittedName>
        <fullName evidence="2">Uncharacterized protein</fullName>
    </submittedName>
</protein>
<proteinExistence type="predicted"/>
<accession>A0AAD1VM46</accession>